<organism evidence="6 7">
    <name type="scientific">Capnocytophaga sputigena</name>
    <dbReference type="NCBI Taxonomy" id="1019"/>
    <lineage>
        <taxon>Bacteria</taxon>
        <taxon>Pseudomonadati</taxon>
        <taxon>Bacteroidota</taxon>
        <taxon>Flavobacteriia</taxon>
        <taxon>Flavobacteriales</taxon>
        <taxon>Flavobacteriaceae</taxon>
        <taxon>Capnocytophaga</taxon>
    </lineage>
</organism>
<feature type="transmembrane region" description="Helical" evidence="5">
    <location>
        <begin position="120"/>
        <end position="142"/>
    </location>
</feature>
<dbReference type="AlphaFoldDB" id="A0A250F4E6"/>
<dbReference type="EMBL" id="CP022383">
    <property type="protein sequence ID" value="ATA80010.1"/>
    <property type="molecule type" value="Genomic_DNA"/>
</dbReference>
<evidence type="ECO:0000256" key="2">
    <source>
        <dbReference type="ARBA" id="ARBA00022692"/>
    </source>
</evidence>
<dbReference type="RefSeq" id="WP_095901850.1">
    <property type="nucleotide sequence ID" value="NZ_CP022383.1"/>
</dbReference>
<feature type="transmembrane region" description="Helical" evidence="5">
    <location>
        <begin position="6"/>
        <end position="27"/>
    </location>
</feature>
<dbReference type="PANTHER" id="PTHR42038:SF2">
    <property type="entry name" value="TERPENE CYCLASE AUSL"/>
    <property type="match status" value="1"/>
</dbReference>
<sequence length="219" mass="24935">MNTTLFLVALSGICWTVVYVDAIRIGFRNKTYAVPFWALALNFAWELLCTIIGYQEIGINDQMIANIVWLFCDAFILITYFKYGKLYYPIVVQKYFYLNGIVILFISFVVQYAFIREFGLIMGSSYSAFLQNLLMSILFIGWALDNNRISSQSILIGISKCIGTLAPTILFGMIGSERLGGANTFLLYIGLIIFVLDIVYITCILLIKRNTKSRTIETY</sequence>
<feature type="transmembrane region" description="Helical" evidence="5">
    <location>
        <begin position="34"/>
        <end position="57"/>
    </location>
</feature>
<accession>A0A250F4E6</accession>
<keyword evidence="3 5" id="KW-1133">Transmembrane helix</keyword>
<evidence type="ECO:0000256" key="5">
    <source>
        <dbReference type="SAM" id="Phobius"/>
    </source>
</evidence>
<feature type="transmembrane region" description="Helical" evidence="5">
    <location>
        <begin position="186"/>
        <end position="207"/>
    </location>
</feature>
<evidence type="ECO:0000256" key="4">
    <source>
        <dbReference type="ARBA" id="ARBA00023136"/>
    </source>
</evidence>
<keyword evidence="2 5" id="KW-0812">Transmembrane</keyword>
<name>A0A250F4E6_CAPSP</name>
<evidence type="ECO:0000313" key="6">
    <source>
        <dbReference type="EMBL" id="ATA80010.1"/>
    </source>
</evidence>
<dbReference type="Proteomes" id="UP000217334">
    <property type="component" value="Chromosome"/>
</dbReference>
<evidence type="ECO:0000256" key="1">
    <source>
        <dbReference type="ARBA" id="ARBA00004141"/>
    </source>
</evidence>
<proteinExistence type="predicted"/>
<gene>
    <name evidence="6" type="ORF">CGC59_10120</name>
</gene>
<evidence type="ECO:0000313" key="7">
    <source>
        <dbReference type="Proteomes" id="UP000217334"/>
    </source>
</evidence>
<dbReference type="GO" id="GO:0016829">
    <property type="term" value="F:lyase activity"/>
    <property type="evidence" value="ECO:0007669"/>
    <property type="project" value="InterPro"/>
</dbReference>
<keyword evidence="4 5" id="KW-0472">Membrane</keyword>
<comment type="subcellular location">
    <subcellularLocation>
        <location evidence="1">Membrane</location>
        <topology evidence="1">Multi-pass membrane protein</topology>
    </subcellularLocation>
</comment>
<evidence type="ECO:0008006" key="8">
    <source>
        <dbReference type="Google" id="ProtNLM"/>
    </source>
</evidence>
<protein>
    <recommendedName>
        <fullName evidence="8">PQ loop repeat</fullName>
    </recommendedName>
</protein>
<evidence type="ECO:0000256" key="3">
    <source>
        <dbReference type="ARBA" id="ARBA00022989"/>
    </source>
</evidence>
<reference evidence="7" key="1">
    <citation type="submission" date="2017-06" db="EMBL/GenBank/DDBJ databases">
        <title>Capnocytophaga spp. assemblies.</title>
        <authorList>
            <person name="Gulvik C.A."/>
        </authorList>
    </citation>
    <scope>NUCLEOTIDE SEQUENCE [LARGE SCALE GENOMIC DNA]</scope>
    <source>
        <strain evidence="7">H4486</strain>
    </source>
</reference>
<feature type="transmembrane region" description="Helical" evidence="5">
    <location>
        <begin position="95"/>
        <end position="114"/>
    </location>
</feature>
<feature type="transmembrane region" description="Helical" evidence="5">
    <location>
        <begin position="63"/>
        <end position="83"/>
    </location>
</feature>
<dbReference type="GO" id="GO:0016020">
    <property type="term" value="C:membrane"/>
    <property type="evidence" value="ECO:0007669"/>
    <property type="project" value="UniProtKB-SubCell"/>
</dbReference>
<dbReference type="Pfam" id="PF25129">
    <property type="entry name" value="Pyr4-TMTC"/>
    <property type="match status" value="1"/>
</dbReference>
<dbReference type="InterPro" id="IPR039020">
    <property type="entry name" value="PaxB-like"/>
</dbReference>
<dbReference type="PANTHER" id="PTHR42038">
    <property type="match status" value="1"/>
</dbReference>
<feature type="transmembrane region" description="Helical" evidence="5">
    <location>
        <begin position="154"/>
        <end position="174"/>
    </location>
</feature>